<sequence length="316" mass="35438">MLTFYLFSGSDVYNNTYAGLNTNKTFKDLELHPGTRYYITVTAINSIHRRRTAHSDGFVIDTDNPVEGIVFNTKNHVDERGQSARETFNISWHGFIDHSSGVKSYHVALIDVETMQTPVNFVYVALKTMHTFKNASLSHGHKYIGLVKAEDAAGHFSKIIHSTPKLIDLSPPTGYTCARHSLSYDKELSISTYTVTEFSSLFTKNVPYTIIGVLSNVNTDVSIRIGRLNSPLALIRNHNGTSAFKYEFTLPGDFKDIFYLEFDVKHIQTNISVGLFECMDITETRDGVVIVSQVSKSTFIVSVNVFDPESGIKRVK</sequence>
<dbReference type="SUPFAM" id="SSF49265">
    <property type="entry name" value="Fibronectin type III"/>
    <property type="match status" value="1"/>
</dbReference>
<reference evidence="1" key="1">
    <citation type="journal article" date="2019" name="bioRxiv">
        <title>The Genome of the Zebra Mussel, Dreissena polymorpha: A Resource for Invasive Species Research.</title>
        <authorList>
            <person name="McCartney M.A."/>
            <person name="Auch B."/>
            <person name="Kono T."/>
            <person name="Mallez S."/>
            <person name="Zhang Y."/>
            <person name="Obille A."/>
            <person name="Becker A."/>
            <person name="Abrahante J.E."/>
            <person name="Garbe J."/>
            <person name="Badalamenti J.P."/>
            <person name="Herman A."/>
            <person name="Mangelson H."/>
            <person name="Liachko I."/>
            <person name="Sullivan S."/>
            <person name="Sone E.D."/>
            <person name="Koren S."/>
            <person name="Silverstein K.A.T."/>
            <person name="Beckman K.B."/>
            <person name="Gohl D.M."/>
        </authorList>
    </citation>
    <scope>NUCLEOTIDE SEQUENCE</scope>
    <source>
        <strain evidence="1">Duluth1</strain>
        <tissue evidence="1">Whole animal</tissue>
    </source>
</reference>
<gene>
    <name evidence="1" type="ORF">DPMN_068339</name>
</gene>
<dbReference type="Proteomes" id="UP000828390">
    <property type="component" value="Unassembled WGS sequence"/>
</dbReference>
<evidence type="ECO:0000313" key="2">
    <source>
        <dbReference type="Proteomes" id="UP000828390"/>
    </source>
</evidence>
<dbReference type="PANTHER" id="PTHR16897:SF2">
    <property type="entry name" value="OS03G0226600 PROTEIN"/>
    <property type="match status" value="1"/>
</dbReference>
<dbReference type="AlphaFoldDB" id="A0A9D3Z1H2"/>
<comment type="caution">
    <text evidence="1">The sequence shown here is derived from an EMBL/GenBank/DDBJ whole genome shotgun (WGS) entry which is preliminary data.</text>
</comment>
<evidence type="ECO:0000313" key="1">
    <source>
        <dbReference type="EMBL" id="KAH3708880.1"/>
    </source>
</evidence>
<accession>A0A9D3Z1H2</accession>
<reference evidence="1" key="2">
    <citation type="submission" date="2020-11" db="EMBL/GenBank/DDBJ databases">
        <authorList>
            <person name="McCartney M.A."/>
            <person name="Auch B."/>
            <person name="Kono T."/>
            <person name="Mallez S."/>
            <person name="Becker A."/>
            <person name="Gohl D.M."/>
            <person name="Silverstein K.A.T."/>
            <person name="Koren S."/>
            <person name="Bechman K.B."/>
            <person name="Herman A."/>
            <person name="Abrahante J.E."/>
            <person name="Garbe J."/>
        </authorList>
    </citation>
    <scope>NUCLEOTIDE SEQUENCE</scope>
    <source>
        <strain evidence="1">Duluth1</strain>
        <tissue evidence="1">Whole animal</tissue>
    </source>
</reference>
<dbReference type="InterPro" id="IPR036116">
    <property type="entry name" value="FN3_sf"/>
</dbReference>
<proteinExistence type="predicted"/>
<protein>
    <submittedName>
        <fullName evidence="1">Uncharacterized protein</fullName>
    </submittedName>
</protein>
<keyword evidence="2" id="KW-1185">Reference proteome</keyword>
<name>A0A9D3Z1H2_DREPO</name>
<dbReference type="EMBL" id="JAIWYP010000014">
    <property type="protein sequence ID" value="KAH3708880.1"/>
    <property type="molecule type" value="Genomic_DNA"/>
</dbReference>
<organism evidence="1 2">
    <name type="scientific">Dreissena polymorpha</name>
    <name type="common">Zebra mussel</name>
    <name type="synonym">Mytilus polymorpha</name>
    <dbReference type="NCBI Taxonomy" id="45954"/>
    <lineage>
        <taxon>Eukaryota</taxon>
        <taxon>Metazoa</taxon>
        <taxon>Spiralia</taxon>
        <taxon>Lophotrochozoa</taxon>
        <taxon>Mollusca</taxon>
        <taxon>Bivalvia</taxon>
        <taxon>Autobranchia</taxon>
        <taxon>Heteroconchia</taxon>
        <taxon>Euheterodonta</taxon>
        <taxon>Imparidentia</taxon>
        <taxon>Neoheterodontei</taxon>
        <taxon>Myida</taxon>
        <taxon>Dreissenoidea</taxon>
        <taxon>Dreissenidae</taxon>
        <taxon>Dreissena</taxon>
    </lineage>
</organism>
<dbReference type="PANTHER" id="PTHR16897">
    <property type="entry name" value="OS10G0105400 PROTEIN"/>
    <property type="match status" value="1"/>
</dbReference>